<evidence type="ECO:0000256" key="4">
    <source>
        <dbReference type="ARBA" id="ARBA00022692"/>
    </source>
</evidence>
<dbReference type="GeneID" id="8857372"/>
<evidence type="ECO:0000256" key="11">
    <source>
        <dbReference type="SAM" id="Phobius"/>
    </source>
</evidence>
<evidence type="ECO:0000256" key="1">
    <source>
        <dbReference type="ARBA" id="ARBA00004585"/>
    </source>
</evidence>
<keyword evidence="4 9" id="KW-0812">Transmembrane</keyword>
<dbReference type="AlphaFoldDB" id="D2VCU0"/>
<keyword evidence="8" id="KW-0576">Peroxisome</keyword>
<evidence type="ECO:0000256" key="2">
    <source>
        <dbReference type="ARBA" id="ARBA00006375"/>
    </source>
</evidence>
<feature type="transmembrane region" description="Helical" evidence="11">
    <location>
        <begin position="74"/>
        <end position="95"/>
    </location>
</feature>
<dbReference type="OMA" id="XVVNVLL"/>
<feature type="repeat" description="Solcar" evidence="9">
    <location>
        <begin position="111"/>
        <end position="208"/>
    </location>
</feature>
<dbReference type="GO" id="GO:0015230">
    <property type="term" value="F:FAD transmembrane transporter activity"/>
    <property type="evidence" value="ECO:0007669"/>
    <property type="project" value="TreeGrafter"/>
</dbReference>
<organism evidence="13">
    <name type="scientific">Naegleria gruberi</name>
    <name type="common">Amoeba</name>
    <dbReference type="NCBI Taxonomy" id="5762"/>
    <lineage>
        <taxon>Eukaryota</taxon>
        <taxon>Discoba</taxon>
        <taxon>Heterolobosea</taxon>
        <taxon>Tetramitia</taxon>
        <taxon>Eutetramitia</taxon>
        <taxon>Vahlkampfiidae</taxon>
        <taxon>Naegleria</taxon>
    </lineage>
</organism>
<dbReference type="GO" id="GO:0015228">
    <property type="term" value="F:coenzyme A transmembrane transporter activity"/>
    <property type="evidence" value="ECO:0007669"/>
    <property type="project" value="TreeGrafter"/>
</dbReference>
<keyword evidence="6 11" id="KW-1133">Transmembrane helix</keyword>
<name>D2VCU0_NAEGR</name>
<dbReference type="GO" id="GO:0005778">
    <property type="term" value="C:peroxisomal membrane"/>
    <property type="evidence" value="ECO:0007669"/>
    <property type="project" value="UniProtKB-SubCell"/>
</dbReference>
<evidence type="ECO:0000256" key="3">
    <source>
        <dbReference type="ARBA" id="ARBA00022448"/>
    </source>
</evidence>
<feature type="repeat" description="Solcar" evidence="9">
    <location>
        <begin position="14"/>
        <end position="101"/>
    </location>
</feature>
<dbReference type="GO" id="GO:0044610">
    <property type="term" value="F:FMN transmembrane transporter activity"/>
    <property type="evidence" value="ECO:0007669"/>
    <property type="project" value="TreeGrafter"/>
</dbReference>
<dbReference type="PANTHER" id="PTHR45939">
    <property type="entry name" value="PEROXISOMAL MEMBRANE PROTEIN PMP34-RELATED"/>
    <property type="match status" value="1"/>
</dbReference>
<feature type="transmembrane region" description="Helical" evidence="11">
    <location>
        <begin position="115"/>
        <end position="136"/>
    </location>
</feature>
<dbReference type="VEuPathDB" id="AmoebaDB:NAEGRDRAFT_66690"/>
<proteinExistence type="inferred from homology"/>
<dbReference type="InterPro" id="IPR023395">
    <property type="entry name" value="MCP_dom_sf"/>
</dbReference>
<keyword evidence="13" id="KW-1185">Reference proteome</keyword>
<reference evidence="12 13" key="1">
    <citation type="journal article" date="2010" name="Cell">
        <title>The genome of Naegleria gruberi illuminates early eukaryotic versatility.</title>
        <authorList>
            <person name="Fritz-Laylin L.K."/>
            <person name="Prochnik S.E."/>
            <person name="Ginger M.L."/>
            <person name="Dacks J.B."/>
            <person name="Carpenter M.L."/>
            <person name="Field M.C."/>
            <person name="Kuo A."/>
            <person name="Paredez A."/>
            <person name="Chapman J."/>
            <person name="Pham J."/>
            <person name="Shu S."/>
            <person name="Neupane R."/>
            <person name="Cipriano M."/>
            <person name="Mancuso J."/>
            <person name="Tu H."/>
            <person name="Salamov A."/>
            <person name="Lindquist E."/>
            <person name="Shapiro H."/>
            <person name="Lucas S."/>
            <person name="Grigoriev I.V."/>
            <person name="Cande W.Z."/>
            <person name="Fulton C."/>
            <person name="Rokhsar D.S."/>
            <person name="Dawson S.C."/>
        </authorList>
    </citation>
    <scope>NUCLEOTIDE SEQUENCE [LARGE SCALE GENOMIC DNA]</scope>
    <source>
        <strain evidence="12 13">NEG-M</strain>
    </source>
</reference>
<keyword evidence="3 10" id="KW-0813">Transport</keyword>
<evidence type="ECO:0000256" key="5">
    <source>
        <dbReference type="ARBA" id="ARBA00022737"/>
    </source>
</evidence>
<dbReference type="PANTHER" id="PTHR45939:SF5">
    <property type="entry name" value="PEROXISOMAL MEMBRANE PROTEIN PMP34"/>
    <property type="match status" value="1"/>
</dbReference>
<dbReference type="PROSITE" id="PS50920">
    <property type="entry name" value="SOLCAR"/>
    <property type="match status" value="2"/>
</dbReference>
<keyword evidence="7 9" id="KW-0472">Membrane</keyword>
<evidence type="ECO:0000313" key="12">
    <source>
        <dbReference type="EMBL" id="EFC45480.1"/>
    </source>
</evidence>
<keyword evidence="5" id="KW-0677">Repeat</keyword>
<dbReference type="EMBL" id="GG738863">
    <property type="protein sequence ID" value="EFC45480.1"/>
    <property type="molecule type" value="Genomic_DNA"/>
</dbReference>
<dbReference type="KEGG" id="ngr:NAEGRDRAFT_66690"/>
<evidence type="ECO:0000256" key="8">
    <source>
        <dbReference type="ARBA" id="ARBA00023140"/>
    </source>
</evidence>
<dbReference type="GO" id="GO:0015217">
    <property type="term" value="F:ADP transmembrane transporter activity"/>
    <property type="evidence" value="ECO:0007669"/>
    <property type="project" value="TreeGrafter"/>
</dbReference>
<dbReference type="GO" id="GO:0051724">
    <property type="term" value="F:NAD transmembrane transporter activity"/>
    <property type="evidence" value="ECO:0007669"/>
    <property type="project" value="TreeGrafter"/>
</dbReference>
<dbReference type="Proteomes" id="UP000006671">
    <property type="component" value="Unassembled WGS sequence"/>
</dbReference>
<evidence type="ECO:0000256" key="7">
    <source>
        <dbReference type="ARBA" id="ARBA00023136"/>
    </source>
</evidence>
<evidence type="ECO:0000256" key="9">
    <source>
        <dbReference type="PROSITE-ProRule" id="PRU00282"/>
    </source>
</evidence>
<comment type="subcellular location">
    <subcellularLocation>
        <location evidence="1">Peroxisome membrane</location>
        <topology evidence="1">Multi-pass membrane protein</topology>
    </subcellularLocation>
</comment>
<dbReference type="InterPro" id="IPR052217">
    <property type="entry name" value="Mito/Peroxisomal_Carrier"/>
</dbReference>
<dbReference type="Pfam" id="PF00153">
    <property type="entry name" value="Mito_carr"/>
    <property type="match status" value="2"/>
</dbReference>
<dbReference type="InterPro" id="IPR018108">
    <property type="entry name" value="MCP_transmembrane"/>
</dbReference>
<dbReference type="Gene3D" id="1.50.40.10">
    <property type="entry name" value="Mitochondrial carrier domain"/>
    <property type="match status" value="1"/>
</dbReference>
<gene>
    <name evidence="12" type="ORF">NAEGRDRAFT_66690</name>
</gene>
<protein>
    <submittedName>
        <fullName evidence="12">Predicted protein</fullName>
    </submittedName>
</protein>
<evidence type="ECO:0000256" key="10">
    <source>
        <dbReference type="RuleBase" id="RU000488"/>
    </source>
</evidence>
<dbReference type="GO" id="GO:0080122">
    <property type="term" value="F:AMP transmembrane transporter activity"/>
    <property type="evidence" value="ECO:0007669"/>
    <property type="project" value="TreeGrafter"/>
</dbReference>
<dbReference type="STRING" id="5762.D2VCU0"/>
<comment type="similarity">
    <text evidence="2 10">Belongs to the mitochondrial carrier (TC 2.A.29) family.</text>
</comment>
<dbReference type="GO" id="GO:0005347">
    <property type="term" value="F:ATP transmembrane transporter activity"/>
    <property type="evidence" value="ECO:0007669"/>
    <property type="project" value="TreeGrafter"/>
</dbReference>
<accession>D2VCU0</accession>
<feature type="transmembrane region" description="Helical" evidence="11">
    <location>
        <begin position="20"/>
        <end position="40"/>
    </location>
</feature>
<dbReference type="eggNOG" id="KOG0769">
    <property type="taxonomic scope" value="Eukaryota"/>
</dbReference>
<dbReference type="InParanoid" id="D2VCU0"/>
<evidence type="ECO:0000313" key="13">
    <source>
        <dbReference type="Proteomes" id="UP000006671"/>
    </source>
</evidence>
<dbReference type="RefSeq" id="XP_002678224.1">
    <property type="nucleotide sequence ID" value="XM_002678178.1"/>
</dbReference>
<dbReference type="SUPFAM" id="SSF103506">
    <property type="entry name" value="Mitochondrial carrier"/>
    <property type="match status" value="1"/>
</dbReference>
<dbReference type="OrthoDB" id="2019556at2759"/>
<evidence type="ECO:0000256" key="6">
    <source>
        <dbReference type="ARBA" id="ARBA00022989"/>
    </source>
</evidence>
<sequence>MDQVFSYESFVHATAGSIGGQAAMSAFYPIVITTCPLWVITTRYKAQRKNDSTENEGIFKGMVKMVKEEGISTLWSGVLASIVLVTNPMINYTVFDQTKKHYLKYMNQKNLTSSQSFFLGLFAKFIATILTYPLQVAQTKLRTSKKTMTEEEIRKTGHKIYKNTLDCLIKMFKEDGIYGWYHGLMNKLVQTLLMSAFHLTIYDTIVTEVEKAMGGKHK</sequence>